<name>A0A379DDV1_9FIRM</name>
<dbReference type="Pfam" id="PF00550">
    <property type="entry name" value="PP-binding"/>
    <property type="match status" value="1"/>
</dbReference>
<comment type="subcellular location">
    <subcellularLocation>
        <location evidence="7">Cytoplasm</location>
    </subcellularLocation>
</comment>
<evidence type="ECO:0000313" key="11">
    <source>
        <dbReference type="EMBL" id="SUB76168.1"/>
    </source>
</evidence>
<keyword evidence="5 7" id="KW-0443">Lipid metabolism</keyword>
<comment type="PTM">
    <text evidence="9">4'-phosphopantetheine is transferred from CoA to a specific serine of apo-ACP by acpS.</text>
</comment>
<dbReference type="PROSITE" id="PS50075">
    <property type="entry name" value="CARRIER"/>
    <property type="match status" value="1"/>
</dbReference>
<dbReference type="NCBIfam" id="NF002148">
    <property type="entry name" value="PRK00982.1-2"/>
    <property type="match status" value="1"/>
</dbReference>
<reference evidence="11 12" key="1">
    <citation type="submission" date="2018-06" db="EMBL/GenBank/DDBJ databases">
        <authorList>
            <consortium name="Pathogen Informatics"/>
            <person name="Doyle S."/>
        </authorList>
    </citation>
    <scope>NUCLEOTIDE SEQUENCE [LARGE SCALE GENOMIC DNA]</scope>
    <source>
        <strain evidence="11 12">NCTC11088</strain>
    </source>
</reference>
<dbReference type="GO" id="GO:0000036">
    <property type="term" value="F:acyl carrier activity"/>
    <property type="evidence" value="ECO:0007669"/>
    <property type="project" value="UniProtKB-UniRule"/>
</dbReference>
<dbReference type="EMBL" id="UGTH01000001">
    <property type="protein sequence ID" value="SUB76168.1"/>
    <property type="molecule type" value="Genomic_DNA"/>
</dbReference>
<keyword evidence="1 7" id="KW-0596">Phosphopantetheine</keyword>
<evidence type="ECO:0000313" key="12">
    <source>
        <dbReference type="Proteomes" id="UP000254777"/>
    </source>
</evidence>
<dbReference type="PANTHER" id="PTHR20863:SF76">
    <property type="entry name" value="CARRIER DOMAIN-CONTAINING PROTEIN"/>
    <property type="match status" value="1"/>
</dbReference>
<dbReference type="InterPro" id="IPR036736">
    <property type="entry name" value="ACP-like_sf"/>
</dbReference>
<dbReference type="InterPro" id="IPR003231">
    <property type="entry name" value="ACP"/>
</dbReference>
<evidence type="ECO:0000259" key="10">
    <source>
        <dbReference type="PROSITE" id="PS50075"/>
    </source>
</evidence>
<feature type="domain" description="Carrier" evidence="10">
    <location>
        <begin position="1"/>
        <end position="74"/>
    </location>
</feature>
<keyword evidence="7" id="KW-0963">Cytoplasm</keyword>
<dbReference type="NCBIfam" id="NF002150">
    <property type="entry name" value="PRK00982.1-4"/>
    <property type="match status" value="1"/>
</dbReference>
<dbReference type="InterPro" id="IPR009081">
    <property type="entry name" value="PP-bd_ACP"/>
</dbReference>
<comment type="PTM">
    <text evidence="7">4'-phosphopantetheine is transferred from CoA to a specific serine of apo-ACP by AcpS. This modification is essential for activity because fatty acids are bound in thioester linkage to the sulfhydryl of the prosthetic group.</text>
</comment>
<evidence type="ECO:0000256" key="9">
    <source>
        <dbReference type="RuleBase" id="RU003545"/>
    </source>
</evidence>
<dbReference type="PANTHER" id="PTHR20863">
    <property type="entry name" value="ACYL CARRIER PROTEIN"/>
    <property type="match status" value="1"/>
</dbReference>
<evidence type="ECO:0000256" key="2">
    <source>
        <dbReference type="ARBA" id="ARBA00022516"/>
    </source>
</evidence>
<accession>A0A379DDV1</accession>
<dbReference type="PROSITE" id="PS00012">
    <property type="entry name" value="PHOSPHOPANTETHEINE"/>
    <property type="match status" value="1"/>
</dbReference>
<dbReference type="GO" id="GO:0005829">
    <property type="term" value="C:cytosol"/>
    <property type="evidence" value="ECO:0007669"/>
    <property type="project" value="TreeGrafter"/>
</dbReference>
<comment type="similarity">
    <text evidence="7">Belongs to the acyl carrier protein (ACP) family.</text>
</comment>
<comment type="function">
    <text evidence="7 9">Carrier of the growing fatty acid chain in fatty acid biosynthesis.</text>
</comment>
<sequence length="78" mass="9006">MRERILQLIADQFGRDVDELEEDMTFVDDLGADSIDIVELVMSIEDEFSIELEEDHLKELSTISDVIEYAKELNIEGE</sequence>
<dbReference type="Gene3D" id="1.10.1200.10">
    <property type="entry name" value="ACP-like"/>
    <property type="match status" value="1"/>
</dbReference>
<feature type="modified residue" description="O-(pantetheine 4'-phosphoryl)serine" evidence="7">
    <location>
        <position position="34"/>
    </location>
</feature>
<evidence type="ECO:0000256" key="3">
    <source>
        <dbReference type="ARBA" id="ARBA00022553"/>
    </source>
</evidence>
<organism evidence="11 12">
    <name type="scientific">Peptoniphilus indolicus</name>
    <dbReference type="NCBI Taxonomy" id="33030"/>
    <lineage>
        <taxon>Bacteria</taxon>
        <taxon>Bacillati</taxon>
        <taxon>Bacillota</taxon>
        <taxon>Tissierellia</taxon>
        <taxon>Tissierellales</taxon>
        <taxon>Peptoniphilaceae</taxon>
        <taxon>Peptoniphilus</taxon>
    </lineage>
</organism>
<dbReference type="GO" id="GO:0016020">
    <property type="term" value="C:membrane"/>
    <property type="evidence" value="ECO:0007669"/>
    <property type="project" value="GOC"/>
</dbReference>
<evidence type="ECO:0000256" key="1">
    <source>
        <dbReference type="ARBA" id="ARBA00022450"/>
    </source>
</evidence>
<dbReference type="RefSeq" id="WP_004821689.1">
    <property type="nucleotide sequence ID" value="NZ_UGTH01000001.1"/>
</dbReference>
<evidence type="ECO:0000256" key="5">
    <source>
        <dbReference type="ARBA" id="ARBA00023098"/>
    </source>
</evidence>
<keyword evidence="2 7" id="KW-0444">Lipid biosynthesis</keyword>
<dbReference type="UniPathway" id="UPA00094"/>
<dbReference type="NCBIfam" id="TIGR00517">
    <property type="entry name" value="acyl_carrier"/>
    <property type="match status" value="1"/>
</dbReference>
<keyword evidence="4 7" id="KW-0276">Fatty acid metabolism</keyword>
<dbReference type="GO" id="GO:0000035">
    <property type="term" value="F:acyl binding"/>
    <property type="evidence" value="ECO:0007669"/>
    <property type="project" value="TreeGrafter"/>
</dbReference>
<dbReference type="InterPro" id="IPR006162">
    <property type="entry name" value="Ppantetheine_attach_site"/>
</dbReference>
<dbReference type="AlphaFoldDB" id="A0A379DDV1"/>
<protein>
    <recommendedName>
        <fullName evidence="7 8">Acyl carrier protein</fullName>
        <shortName evidence="7">ACP</shortName>
    </recommendedName>
</protein>
<evidence type="ECO:0000256" key="7">
    <source>
        <dbReference type="HAMAP-Rule" id="MF_01217"/>
    </source>
</evidence>
<dbReference type="SUPFAM" id="SSF47336">
    <property type="entry name" value="ACP-like"/>
    <property type="match status" value="1"/>
</dbReference>
<proteinExistence type="inferred from homology"/>
<dbReference type="GO" id="GO:0009245">
    <property type="term" value="P:lipid A biosynthetic process"/>
    <property type="evidence" value="ECO:0007669"/>
    <property type="project" value="TreeGrafter"/>
</dbReference>
<evidence type="ECO:0000256" key="6">
    <source>
        <dbReference type="ARBA" id="ARBA00023160"/>
    </source>
</evidence>
<evidence type="ECO:0000256" key="4">
    <source>
        <dbReference type="ARBA" id="ARBA00022832"/>
    </source>
</evidence>
<keyword evidence="6 7" id="KW-0275">Fatty acid biosynthesis</keyword>
<evidence type="ECO:0000256" key="8">
    <source>
        <dbReference type="NCBIfam" id="TIGR00517"/>
    </source>
</evidence>
<gene>
    <name evidence="11" type="primary">acpP_2</name>
    <name evidence="7" type="synonym">acpP</name>
    <name evidence="11" type="ORF">NCTC11088_01980</name>
</gene>
<dbReference type="HAMAP" id="MF_01217">
    <property type="entry name" value="Acyl_carrier"/>
    <property type="match status" value="1"/>
</dbReference>
<dbReference type="Proteomes" id="UP000254777">
    <property type="component" value="Unassembled WGS sequence"/>
</dbReference>
<comment type="pathway">
    <text evidence="7 9">Lipid metabolism; fatty acid biosynthesis.</text>
</comment>
<keyword evidence="3 7" id="KW-0597">Phosphoprotein</keyword>